<organism evidence="1 2">
    <name type="scientific">Desulfobulbus propionicus (strain ATCC 33891 / DSM 2032 / VKM B-1956 / 1pr3)</name>
    <dbReference type="NCBI Taxonomy" id="577650"/>
    <lineage>
        <taxon>Bacteria</taxon>
        <taxon>Pseudomonadati</taxon>
        <taxon>Thermodesulfobacteriota</taxon>
        <taxon>Desulfobulbia</taxon>
        <taxon>Desulfobulbales</taxon>
        <taxon>Desulfobulbaceae</taxon>
        <taxon>Desulfobulbus</taxon>
    </lineage>
</organism>
<dbReference type="KEGG" id="dpr:Despr_3228"/>
<dbReference type="SUPFAM" id="SSF140663">
    <property type="entry name" value="TTHA0068-like"/>
    <property type="match status" value="1"/>
</dbReference>
<dbReference type="Proteomes" id="UP000006365">
    <property type="component" value="Chromosome"/>
</dbReference>
<dbReference type="AlphaFoldDB" id="A0A7U3YPU6"/>
<dbReference type="EMBL" id="CP002364">
    <property type="protein sequence ID" value="ADW19355.1"/>
    <property type="molecule type" value="Genomic_DNA"/>
</dbReference>
<evidence type="ECO:0000313" key="1">
    <source>
        <dbReference type="EMBL" id="ADW19355.1"/>
    </source>
</evidence>
<reference evidence="1 2" key="1">
    <citation type="journal article" date="2011" name="Stand. Genomic Sci.">
        <title>Complete genome sequence of Desulfobulbus propionicus type strain (1pr3).</title>
        <authorList>
            <person name="Pagani I."/>
            <person name="Lapidus A."/>
            <person name="Nolan M."/>
            <person name="Lucas S."/>
            <person name="Hammon N."/>
            <person name="Deshpande S."/>
            <person name="Cheng J.F."/>
            <person name="Chertkov O."/>
            <person name="Davenport K."/>
            <person name="Tapia R."/>
            <person name="Han C."/>
            <person name="Goodwin L."/>
            <person name="Pitluck S."/>
            <person name="Liolios K."/>
            <person name="Mavromatis K."/>
            <person name="Ivanova N."/>
            <person name="Mikhailova N."/>
            <person name="Pati A."/>
            <person name="Chen A."/>
            <person name="Palaniappan K."/>
            <person name="Land M."/>
            <person name="Hauser L."/>
            <person name="Chang Y.J."/>
            <person name="Jeffries C.D."/>
            <person name="Detter J.C."/>
            <person name="Brambilla E."/>
            <person name="Kannan K.P."/>
            <person name="Djao O.D."/>
            <person name="Rohde M."/>
            <person name="Pukall R."/>
            <person name="Spring S."/>
            <person name="Goker M."/>
            <person name="Sikorski J."/>
            <person name="Woyke T."/>
            <person name="Bristow J."/>
            <person name="Eisen J.A."/>
            <person name="Markowitz V."/>
            <person name="Hugenholtz P."/>
            <person name="Kyrpides N.C."/>
            <person name="Klenk H.P."/>
        </authorList>
    </citation>
    <scope>NUCLEOTIDE SEQUENCE [LARGE SCALE GENOMIC DNA]</scope>
    <source>
        <strain evidence="2">ATCC 33891 / DSM 2032 / 1pr3</strain>
    </source>
</reference>
<dbReference type="InterPro" id="IPR005500">
    <property type="entry name" value="DUF309"/>
</dbReference>
<dbReference type="RefSeq" id="WP_015725879.1">
    <property type="nucleotide sequence ID" value="NC_014972.1"/>
</dbReference>
<dbReference type="InterPro" id="IPR023203">
    <property type="entry name" value="TTHA0068_sf"/>
</dbReference>
<protein>
    <recommendedName>
        <fullName evidence="3">DUF309 domain-containing protein</fullName>
    </recommendedName>
</protein>
<keyword evidence="2" id="KW-1185">Reference proteome</keyword>
<accession>A0A7U3YPU6</accession>
<evidence type="ECO:0008006" key="3">
    <source>
        <dbReference type="Google" id="ProtNLM"/>
    </source>
</evidence>
<sequence>MIHHPFDPFRDRLSRDIRNQLSAALPACLREQRLAPAQGVADRFLAARPGPEQVAYIHDRLERYARFLDGIASGPEDVLWQGLVLWDLGLHFEVHEILEQAWHRAQGTEKAFLQAMIRAAGVYIKREYGFVDATAQLAAKALPVLDANRDRLAAYTDPQRLLEAMRHPWEDAPRLLA</sequence>
<dbReference type="Pfam" id="PF03745">
    <property type="entry name" value="DUF309"/>
    <property type="match status" value="1"/>
</dbReference>
<dbReference type="Gene3D" id="1.10.3450.10">
    <property type="entry name" value="TTHA0068-like"/>
    <property type="match status" value="1"/>
</dbReference>
<proteinExistence type="predicted"/>
<gene>
    <name evidence="1" type="ordered locus">Despr_3228</name>
</gene>
<evidence type="ECO:0000313" key="2">
    <source>
        <dbReference type="Proteomes" id="UP000006365"/>
    </source>
</evidence>
<name>A0A7U3YPU6_DESPD</name>